<reference evidence="2 3" key="1">
    <citation type="submission" date="2020-02" db="EMBL/GenBank/DDBJ databases">
        <title>A chromosome-scale genome assembly of the black bullhead catfish (Ameiurus melas).</title>
        <authorList>
            <person name="Wen M."/>
            <person name="Zham M."/>
            <person name="Cabau C."/>
            <person name="Klopp C."/>
            <person name="Donnadieu C."/>
            <person name="Roques C."/>
            <person name="Bouchez O."/>
            <person name="Lampietro C."/>
            <person name="Jouanno E."/>
            <person name="Herpin A."/>
            <person name="Louis A."/>
            <person name="Berthelot C."/>
            <person name="Parey E."/>
            <person name="Roest-Crollius H."/>
            <person name="Braasch I."/>
            <person name="Postlethwait J."/>
            <person name="Robinson-Rechavi M."/>
            <person name="Echchiki A."/>
            <person name="Begum T."/>
            <person name="Montfort J."/>
            <person name="Schartl M."/>
            <person name="Bobe J."/>
            <person name="Guiguen Y."/>
        </authorList>
    </citation>
    <scope>NUCLEOTIDE SEQUENCE [LARGE SCALE GENOMIC DNA]</scope>
    <source>
        <strain evidence="2">M_S1</strain>
        <tissue evidence="2">Blood</tissue>
    </source>
</reference>
<organism evidence="2 3">
    <name type="scientific">Ameiurus melas</name>
    <name type="common">Black bullhead</name>
    <name type="synonym">Silurus melas</name>
    <dbReference type="NCBI Taxonomy" id="219545"/>
    <lineage>
        <taxon>Eukaryota</taxon>
        <taxon>Metazoa</taxon>
        <taxon>Chordata</taxon>
        <taxon>Craniata</taxon>
        <taxon>Vertebrata</taxon>
        <taxon>Euteleostomi</taxon>
        <taxon>Actinopterygii</taxon>
        <taxon>Neopterygii</taxon>
        <taxon>Teleostei</taxon>
        <taxon>Ostariophysi</taxon>
        <taxon>Siluriformes</taxon>
        <taxon>Ictaluridae</taxon>
        <taxon>Ameiurus</taxon>
    </lineage>
</organism>
<comment type="caution">
    <text evidence="2">The sequence shown here is derived from an EMBL/GenBank/DDBJ whole genome shotgun (WGS) entry which is preliminary data.</text>
</comment>
<dbReference type="Proteomes" id="UP000593565">
    <property type="component" value="Unassembled WGS sequence"/>
</dbReference>
<evidence type="ECO:0000313" key="2">
    <source>
        <dbReference type="EMBL" id="KAF4086240.1"/>
    </source>
</evidence>
<feature type="region of interest" description="Disordered" evidence="1">
    <location>
        <begin position="1"/>
        <end position="25"/>
    </location>
</feature>
<proteinExistence type="predicted"/>
<evidence type="ECO:0000313" key="3">
    <source>
        <dbReference type="Proteomes" id="UP000593565"/>
    </source>
</evidence>
<gene>
    <name evidence="2" type="ORF">AMELA_G00103980</name>
</gene>
<keyword evidence="3" id="KW-1185">Reference proteome</keyword>
<protein>
    <submittedName>
        <fullName evidence="2">Uncharacterized protein</fullName>
    </submittedName>
</protein>
<name>A0A7J6AU27_AMEME</name>
<accession>A0A7J6AU27</accession>
<evidence type="ECO:0000256" key="1">
    <source>
        <dbReference type="SAM" id="MobiDB-lite"/>
    </source>
</evidence>
<dbReference type="AlphaFoldDB" id="A0A7J6AU27"/>
<feature type="compositionally biased region" description="Basic and acidic residues" evidence="1">
    <location>
        <begin position="7"/>
        <end position="21"/>
    </location>
</feature>
<dbReference type="EMBL" id="JAAGNN010000008">
    <property type="protein sequence ID" value="KAF4086240.1"/>
    <property type="molecule type" value="Genomic_DNA"/>
</dbReference>
<sequence length="109" mass="12105">MLLCTEANRDGESEGEREKAMAGETDADILLQSGPVSRNKWKHRTSASSVCADLREFGTWIHFQNWLLSVITVDALLRAGPSAERREGAFQNRRIERAAPAASQRCSCL</sequence>